<gene>
    <name evidence="1" type="ORF">LCGC14_1807550</name>
</gene>
<organism evidence="1">
    <name type="scientific">marine sediment metagenome</name>
    <dbReference type="NCBI Taxonomy" id="412755"/>
    <lineage>
        <taxon>unclassified sequences</taxon>
        <taxon>metagenomes</taxon>
        <taxon>ecological metagenomes</taxon>
    </lineage>
</organism>
<evidence type="ECO:0000313" key="1">
    <source>
        <dbReference type="EMBL" id="KKM00129.1"/>
    </source>
</evidence>
<protein>
    <submittedName>
        <fullName evidence="1">Uncharacterized protein</fullName>
    </submittedName>
</protein>
<reference evidence="1" key="1">
    <citation type="journal article" date="2015" name="Nature">
        <title>Complex archaea that bridge the gap between prokaryotes and eukaryotes.</title>
        <authorList>
            <person name="Spang A."/>
            <person name="Saw J.H."/>
            <person name="Jorgensen S.L."/>
            <person name="Zaremba-Niedzwiedzka K."/>
            <person name="Martijn J."/>
            <person name="Lind A.E."/>
            <person name="van Eijk R."/>
            <person name="Schleper C."/>
            <person name="Guy L."/>
            <person name="Ettema T.J."/>
        </authorList>
    </citation>
    <scope>NUCLEOTIDE SEQUENCE</scope>
</reference>
<sequence>MATLDYLTDSSHWYMVNTEYVSWTSDVEGWTTEHVSWNEVDPPPETEMQKAIREAVEMLK</sequence>
<name>A0A0F9GMX4_9ZZZZ</name>
<dbReference type="EMBL" id="LAZR01017507">
    <property type="protein sequence ID" value="KKM00129.1"/>
    <property type="molecule type" value="Genomic_DNA"/>
</dbReference>
<accession>A0A0F9GMX4</accession>
<dbReference type="AlphaFoldDB" id="A0A0F9GMX4"/>
<proteinExistence type="predicted"/>
<comment type="caution">
    <text evidence="1">The sequence shown here is derived from an EMBL/GenBank/DDBJ whole genome shotgun (WGS) entry which is preliminary data.</text>
</comment>